<dbReference type="GO" id="GO:0050821">
    <property type="term" value="P:protein stabilization"/>
    <property type="evidence" value="ECO:0007669"/>
    <property type="project" value="TreeGrafter"/>
</dbReference>
<dbReference type="OrthoDB" id="512667at2759"/>
<dbReference type="GO" id="GO:0030150">
    <property type="term" value="P:protein import into mitochondrial matrix"/>
    <property type="evidence" value="ECO:0007669"/>
    <property type="project" value="TreeGrafter"/>
</dbReference>
<keyword evidence="3" id="KW-0862">Zinc</keyword>
<comment type="caution">
    <text evidence="7">The sequence shown here is derived from an EMBL/GenBank/DDBJ whole genome shotgun (WGS) entry which is preliminary data.</text>
</comment>
<dbReference type="PANTHER" id="PTHR20922:SF13">
    <property type="entry name" value="DNL-TYPE ZINC FINGER PROTEIN"/>
    <property type="match status" value="1"/>
</dbReference>
<name>A0A9D4YVL3_CHLVU</name>
<evidence type="ECO:0000259" key="6">
    <source>
        <dbReference type="PROSITE" id="PS51501"/>
    </source>
</evidence>
<dbReference type="EMBL" id="SIDB01000009">
    <property type="protein sequence ID" value="KAI3428608.1"/>
    <property type="molecule type" value="Genomic_DNA"/>
</dbReference>
<dbReference type="AlphaFoldDB" id="A0A9D4YVL3"/>
<feature type="region of interest" description="Disordered" evidence="5">
    <location>
        <begin position="1"/>
        <end position="103"/>
    </location>
</feature>
<evidence type="ECO:0000313" key="8">
    <source>
        <dbReference type="Proteomes" id="UP001055712"/>
    </source>
</evidence>
<dbReference type="Pfam" id="PF05180">
    <property type="entry name" value="zf-DNL"/>
    <property type="match status" value="1"/>
</dbReference>
<proteinExistence type="predicted"/>
<dbReference type="Proteomes" id="UP001055712">
    <property type="component" value="Unassembled WGS sequence"/>
</dbReference>
<organism evidence="7 8">
    <name type="scientific">Chlorella vulgaris</name>
    <name type="common">Green alga</name>
    <dbReference type="NCBI Taxonomy" id="3077"/>
    <lineage>
        <taxon>Eukaryota</taxon>
        <taxon>Viridiplantae</taxon>
        <taxon>Chlorophyta</taxon>
        <taxon>core chlorophytes</taxon>
        <taxon>Trebouxiophyceae</taxon>
        <taxon>Chlorellales</taxon>
        <taxon>Chlorellaceae</taxon>
        <taxon>Chlorella clade</taxon>
        <taxon>Chlorella</taxon>
    </lineage>
</organism>
<evidence type="ECO:0000313" key="7">
    <source>
        <dbReference type="EMBL" id="KAI3428608.1"/>
    </source>
</evidence>
<keyword evidence="8" id="KW-1185">Reference proteome</keyword>
<dbReference type="InterPro" id="IPR024158">
    <property type="entry name" value="Mt_import_TIM15"/>
</dbReference>
<dbReference type="PANTHER" id="PTHR20922">
    <property type="entry name" value="DNL-TYPE ZINC FINGER PROTEIN"/>
    <property type="match status" value="1"/>
</dbReference>
<feature type="compositionally biased region" description="Low complexity" evidence="5">
    <location>
        <begin position="63"/>
        <end position="72"/>
    </location>
</feature>
<dbReference type="GO" id="GO:0006457">
    <property type="term" value="P:protein folding"/>
    <property type="evidence" value="ECO:0007669"/>
    <property type="project" value="TreeGrafter"/>
</dbReference>
<evidence type="ECO:0000256" key="4">
    <source>
        <dbReference type="PROSITE-ProRule" id="PRU00834"/>
    </source>
</evidence>
<dbReference type="PROSITE" id="PS51501">
    <property type="entry name" value="ZF_DNL"/>
    <property type="match status" value="1"/>
</dbReference>
<reference evidence="7" key="1">
    <citation type="journal article" date="2019" name="Plant J.">
        <title>Chlorella vulgaris genome assembly and annotation reveals the molecular basis for metabolic acclimation to high light conditions.</title>
        <authorList>
            <person name="Cecchin M."/>
            <person name="Marcolungo L."/>
            <person name="Rossato M."/>
            <person name="Girolomoni L."/>
            <person name="Cosentino E."/>
            <person name="Cuine S."/>
            <person name="Li-Beisson Y."/>
            <person name="Delledonne M."/>
            <person name="Ballottari M."/>
        </authorList>
    </citation>
    <scope>NUCLEOTIDE SEQUENCE</scope>
    <source>
        <strain evidence="7">211/11P</strain>
    </source>
</reference>
<accession>A0A9D4YVL3</accession>
<evidence type="ECO:0000256" key="2">
    <source>
        <dbReference type="ARBA" id="ARBA00022771"/>
    </source>
</evidence>
<reference evidence="7" key="2">
    <citation type="submission" date="2020-11" db="EMBL/GenBank/DDBJ databases">
        <authorList>
            <person name="Cecchin M."/>
            <person name="Marcolungo L."/>
            <person name="Rossato M."/>
            <person name="Girolomoni L."/>
            <person name="Cosentino E."/>
            <person name="Cuine S."/>
            <person name="Li-Beisson Y."/>
            <person name="Delledonne M."/>
            <person name="Ballottari M."/>
        </authorList>
    </citation>
    <scope>NUCLEOTIDE SEQUENCE</scope>
    <source>
        <strain evidence="7">211/11P</strain>
        <tissue evidence="7">Whole cell</tissue>
    </source>
</reference>
<keyword evidence="1" id="KW-0479">Metal-binding</keyword>
<keyword evidence="2 4" id="KW-0863">Zinc-finger</keyword>
<feature type="domain" description="DNL-type" evidence="6">
    <location>
        <begin position="109"/>
        <end position="203"/>
    </location>
</feature>
<dbReference type="GO" id="GO:0005739">
    <property type="term" value="C:mitochondrion"/>
    <property type="evidence" value="ECO:0007669"/>
    <property type="project" value="TreeGrafter"/>
</dbReference>
<dbReference type="InterPro" id="IPR007853">
    <property type="entry name" value="Znf_DNL-typ"/>
</dbReference>
<dbReference type="GO" id="GO:0008270">
    <property type="term" value="F:zinc ion binding"/>
    <property type="evidence" value="ECO:0007669"/>
    <property type="project" value="UniProtKB-KW"/>
</dbReference>
<dbReference type="GO" id="GO:0051087">
    <property type="term" value="F:protein-folding chaperone binding"/>
    <property type="evidence" value="ECO:0007669"/>
    <property type="project" value="TreeGrafter"/>
</dbReference>
<sequence length="231" mass="23756">MATSLTRAARRLSGSIRGLSDALADAGAASSSSRRLGQRQQPWGLAALRSSATAVANPPPSVDAPASSSSPDSQREEAAPASTSGAATAQADAAEASRPARLPAGHTDFQQRQLVMLFTCTRCNTRAAKAFSKQSYEQGVVIVECPGCQNKHLIADNLGWFGQKGTVEEFAQQRGSTVVRKLADGTVELSPEDLLGLGLVEEATAVVASGGTSSSRDAVSAVAEEAKTSVA</sequence>
<gene>
    <name evidence="7" type="ORF">D9Q98_007431</name>
</gene>
<evidence type="ECO:0000256" key="5">
    <source>
        <dbReference type="SAM" id="MobiDB-lite"/>
    </source>
</evidence>
<feature type="compositionally biased region" description="Low complexity" evidence="5">
    <location>
        <begin position="18"/>
        <end position="41"/>
    </location>
</feature>
<feature type="compositionally biased region" description="Low complexity" evidence="5">
    <location>
        <begin position="79"/>
        <end position="97"/>
    </location>
</feature>
<protein>
    <recommendedName>
        <fullName evidence="6">DNL-type domain-containing protein</fullName>
    </recommendedName>
</protein>
<evidence type="ECO:0000256" key="1">
    <source>
        <dbReference type="ARBA" id="ARBA00022723"/>
    </source>
</evidence>
<evidence type="ECO:0000256" key="3">
    <source>
        <dbReference type="ARBA" id="ARBA00022833"/>
    </source>
</evidence>